<evidence type="ECO:0000313" key="1">
    <source>
        <dbReference type="EMBL" id="SMR91693.1"/>
    </source>
</evidence>
<name>A0ABY1S6F8_CALBS</name>
<proteinExistence type="predicted"/>
<sequence length="49" mass="5701">MRRNDTPQIFITTFFLKETVNYHPPEEAVACWQGWTAGESACWQVVERG</sequence>
<keyword evidence="2" id="KW-1185">Reference proteome</keyword>
<reference evidence="1 2" key="1">
    <citation type="submission" date="2017-05" db="EMBL/GenBank/DDBJ databases">
        <authorList>
            <person name="Varghese N."/>
            <person name="Submissions S."/>
        </authorList>
    </citation>
    <scope>NUCLEOTIDE SEQUENCE [LARGE SCALE GENOMIC DNA]</scope>
    <source>
        <strain evidence="1 2">MACB1020</strain>
    </source>
</reference>
<organism evidence="1 2">
    <name type="scientific">Caldicellulosiruptor bescii</name>
    <name type="common">Anaerocellum thermophilum</name>
    <dbReference type="NCBI Taxonomy" id="31899"/>
    <lineage>
        <taxon>Bacteria</taxon>
        <taxon>Bacillati</taxon>
        <taxon>Bacillota</taxon>
        <taxon>Bacillota incertae sedis</taxon>
        <taxon>Caldicellulosiruptorales</taxon>
        <taxon>Caldicellulosiruptoraceae</taxon>
        <taxon>Caldicellulosiruptor</taxon>
    </lineage>
</organism>
<dbReference type="EMBL" id="FXXC01000001">
    <property type="protein sequence ID" value="SMR91693.1"/>
    <property type="molecule type" value="Genomic_DNA"/>
</dbReference>
<accession>A0ABY1S6F8</accession>
<evidence type="ECO:0000313" key="2">
    <source>
        <dbReference type="Proteomes" id="UP000196803"/>
    </source>
</evidence>
<protein>
    <submittedName>
        <fullName evidence="1">Uncharacterized protein</fullName>
    </submittedName>
</protein>
<dbReference type="Proteomes" id="UP000196803">
    <property type="component" value="Unassembled WGS sequence"/>
</dbReference>
<comment type="caution">
    <text evidence="1">The sequence shown here is derived from an EMBL/GenBank/DDBJ whole genome shotgun (WGS) entry which is preliminary data.</text>
</comment>
<gene>
    <name evidence="1" type="ORF">SAMN05216240_0600</name>
</gene>